<protein>
    <submittedName>
        <fullName evidence="1">Uncharacterized protein</fullName>
    </submittedName>
</protein>
<organism evidence="1">
    <name type="scientific">viral metagenome</name>
    <dbReference type="NCBI Taxonomy" id="1070528"/>
    <lineage>
        <taxon>unclassified sequences</taxon>
        <taxon>metagenomes</taxon>
        <taxon>organismal metagenomes</taxon>
    </lineage>
</organism>
<name>A0A6C0ADE4_9ZZZZ</name>
<dbReference type="EMBL" id="MN740593">
    <property type="protein sequence ID" value="QHS77749.1"/>
    <property type="molecule type" value="Genomic_DNA"/>
</dbReference>
<reference evidence="1" key="1">
    <citation type="journal article" date="2020" name="Nature">
        <title>Giant virus diversity and host interactions through global metagenomics.</title>
        <authorList>
            <person name="Schulz F."/>
            <person name="Roux S."/>
            <person name="Paez-Espino D."/>
            <person name="Jungbluth S."/>
            <person name="Walsh D.A."/>
            <person name="Denef V.J."/>
            <person name="McMahon K.D."/>
            <person name="Konstantinidis K.T."/>
            <person name="Eloe-Fadrosh E.A."/>
            <person name="Kyrpides N.C."/>
            <person name="Woyke T."/>
        </authorList>
    </citation>
    <scope>NUCLEOTIDE SEQUENCE</scope>
    <source>
        <strain evidence="1">GVMAG-S-1021933-23</strain>
    </source>
</reference>
<accession>A0A6C0ADE4</accession>
<dbReference type="AlphaFoldDB" id="A0A6C0ADE4"/>
<proteinExistence type="predicted"/>
<sequence length="48" mass="5458">MIFLILNSLFSEIIISSFLVKIFVLESKHGTDNDSVIKENVCVVLKLF</sequence>
<evidence type="ECO:0000313" key="1">
    <source>
        <dbReference type="EMBL" id="QHS77749.1"/>
    </source>
</evidence>